<name>A0AA38SL07_9ASTR</name>
<evidence type="ECO:0000313" key="2">
    <source>
        <dbReference type="Proteomes" id="UP001172457"/>
    </source>
</evidence>
<organism evidence="1 2">
    <name type="scientific">Centaurea solstitialis</name>
    <name type="common">yellow star-thistle</name>
    <dbReference type="NCBI Taxonomy" id="347529"/>
    <lineage>
        <taxon>Eukaryota</taxon>
        <taxon>Viridiplantae</taxon>
        <taxon>Streptophyta</taxon>
        <taxon>Embryophyta</taxon>
        <taxon>Tracheophyta</taxon>
        <taxon>Spermatophyta</taxon>
        <taxon>Magnoliopsida</taxon>
        <taxon>eudicotyledons</taxon>
        <taxon>Gunneridae</taxon>
        <taxon>Pentapetalae</taxon>
        <taxon>asterids</taxon>
        <taxon>campanulids</taxon>
        <taxon>Asterales</taxon>
        <taxon>Asteraceae</taxon>
        <taxon>Carduoideae</taxon>
        <taxon>Cardueae</taxon>
        <taxon>Centaureinae</taxon>
        <taxon>Centaurea</taxon>
    </lineage>
</organism>
<keyword evidence="2" id="KW-1185">Reference proteome</keyword>
<reference evidence="1" key="1">
    <citation type="submission" date="2023-03" db="EMBL/GenBank/DDBJ databases">
        <title>Chromosome-scale reference genome and RAD-based genetic map of yellow starthistle (Centaurea solstitialis) reveal putative structural variation and QTLs associated with invader traits.</title>
        <authorList>
            <person name="Reatini B."/>
            <person name="Cang F.A."/>
            <person name="Jiang Q."/>
            <person name="Mckibben M.T.W."/>
            <person name="Barker M.S."/>
            <person name="Rieseberg L.H."/>
            <person name="Dlugosch K.M."/>
        </authorList>
    </citation>
    <scope>NUCLEOTIDE SEQUENCE</scope>
    <source>
        <strain evidence="1">CAN-66</strain>
        <tissue evidence="1">Leaf</tissue>
    </source>
</reference>
<accession>A0AA38SL07</accession>
<comment type="caution">
    <text evidence="1">The sequence shown here is derived from an EMBL/GenBank/DDBJ whole genome shotgun (WGS) entry which is preliminary data.</text>
</comment>
<proteinExistence type="predicted"/>
<protein>
    <submittedName>
        <fullName evidence="1">Uncharacterized protein</fullName>
    </submittedName>
</protein>
<gene>
    <name evidence="1" type="ORF">OSB04_024387</name>
</gene>
<dbReference type="EMBL" id="JARYMX010000006">
    <property type="protein sequence ID" value="KAJ9544680.1"/>
    <property type="molecule type" value="Genomic_DNA"/>
</dbReference>
<dbReference type="Proteomes" id="UP001172457">
    <property type="component" value="Chromosome 6"/>
</dbReference>
<evidence type="ECO:0000313" key="1">
    <source>
        <dbReference type="EMBL" id="KAJ9544680.1"/>
    </source>
</evidence>
<dbReference type="AlphaFoldDB" id="A0AA38SL07"/>
<sequence length="298" mass="34103">MFRRPFLNSANDCSVNQASEHDFTSDSDQIIESEIFAKSSDNGKLVNHPMKIIALRRKSGAFTICLDFIDLCQNLRRIQKEKSLNDVASTSIVSESLEPRFTRRQKEKWPETNKFFVTVIVGSLMRRDPQKKPKAFQNKEPRFVRESCRKKPKTKKGSKISTSVRIFENRNEKFKSLSCNTAFCECFNIMHALSNNFHQSSCLVMNHIGTSSRDNKGHFANSGSQKSKPKLKDVVTYLKQANINGPNRRWKKQHVSTWYFDSGFSRHMTGTLELLTSYVNKERSSVAFGGNQKGNIKG</sequence>